<reference evidence="1 2" key="1">
    <citation type="submission" date="2014-10" db="EMBL/GenBank/DDBJ databases">
        <title>Draft genome sequence of Actinoplanes utahensis NRRL 12052.</title>
        <authorList>
            <person name="Velasco-Bucheli B."/>
            <person name="del Cerro C."/>
            <person name="Hormigo D."/>
            <person name="Garcia J.L."/>
            <person name="Acebal C."/>
            <person name="Arroyo M."/>
            <person name="de la Mata I."/>
        </authorList>
    </citation>
    <scope>NUCLEOTIDE SEQUENCE [LARGE SCALE GENOMIC DNA]</scope>
    <source>
        <strain evidence="1 2">NRRL 12052</strain>
    </source>
</reference>
<evidence type="ECO:0000313" key="2">
    <source>
        <dbReference type="Proteomes" id="UP000054537"/>
    </source>
</evidence>
<dbReference type="eggNOG" id="ENOG50336WS">
    <property type="taxonomic scope" value="Bacteria"/>
</dbReference>
<dbReference type="Pfam" id="PF13814">
    <property type="entry name" value="Replic_Relax"/>
    <property type="match status" value="1"/>
</dbReference>
<dbReference type="EMBL" id="JRTT01000021">
    <property type="protein sequence ID" value="KHD76000.1"/>
    <property type="molecule type" value="Genomic_DNA"/>
</dbReference>
<dbReference type="Proteomes" id="UP000054537">
    <property type="component" value="Unassembled WGS sequence"/>
</dbReference>
<evidence type="ECO:0008006" key="3">
    <source>
        <dbReference type="Google" id="ProtNLM"/>
    </source>
</evidence>
<protein>
    <recommendedName>
        <fullName evidence="3">Replication-relaxation</fullName>
    </recommendedName>
</protein>
<dbReference type="OrthoDB" id="2562278at2"/>
<gene>
    <name evidence="1" type="ORF">MB27_19100</name>
</gene>
<accession>A0A0A6UIS4</accession>
<sequence>MPIRTNYDQRLLRAQSSLTGRDLRLLSWLYDHGVLTTDQINTALYGSLTFCQRRLLKLLALGVLARFRPQRWEGGSYPYHYLLDQLGTEIVAAQRRDPFPRRDQARQRRQHLTSRANLPHLLATNQFFVDLAAHERTQPGSRLIQWRPASALQERGAFFRTGDDPSLMLLTSLPRPDAHGVWAEHDRQVPFLLEMDLGTEALPVLIDKISNYARLADMTRWRWPVLFWLPSARRELNLHQQLAGTDVTDLVATAAGEHATATGQSPAENVWWLHGHHGPRLRLADLPHHDHEITEHT</sequence>
<name>A0A0A6UIS4_ACTUT</name>
<dbReference type="AlphaFoldDB" id="A0A0A6UIS4"/>
<proteinExistence type="predicted"/>
<dbReference type="RefSeq" id="WP_043526167.1">
    <property type="nucleotide sequence ID" value="NZ_BAABKU010000023.1"/>
</dbReference>
<evidence type="ECO:0000313" key="1">
    <source>
        <dbReference type="EMBL" id="KHD76000.1"/>
    </source>
</evidence>
<organism evidence="1 2">
    <name type="scientific">Actinoplanes utahensis</name>
    <dbReference type="NCBI Taxonomy" id="1869"/>
    <lineage>
        <taxon>Bacteria</taxon>
        <taxon>Bacillati</taxon>
        <taxon>Actinomycetota</taxon>
        <taxon>Actinomycetes</taxon>
        <taxon>Micromonosporales</taxon>
        <taxon>Micromonosporaceae</taxon>
        <taxon>Actinoplanes</taxon>
    </lineage>
</organism>
<dbReference type="InterPro" id="IPR025855">
    <property type="entry name" value="Replic_Relax"/>
</dbReference>
<keyword evidence="2" id="KW-1185">Reference proteome</keyword>
<comment type="caution">
    <text evidence="1">The sequence shown here is derived from an EMBL/GenBank/DDBJ whole genome shotgun (WGS) entry which is preliminary data.</text>
</comment>